<evidence type="ECO:0000256" key="1">
    <source>
        <dbReference type="SAM" id="MobiDB-lite"/>
    </source>
</evidence>
<dbReference type="Proteomes" id="UP000199343">
    <property type="component" value="Unassembled WGS sequence"/>
</dbReference>
<feature type="transmembrane region" description="Helical" evidence="2">
    <location>
        <begin position="71"/>
        <end position="98"/>
    </location>
</feature>
<name>A0A1C6UPX6_9ACTN</name>
<dbReference type="EMBL" id="FMIC01000002">
    <property type="protein sequence ID" value="SCL56028.1"/>
    <property type="molecule type" value="Genomic_DNA"/>
</dbReference>
<organism evidence="3 4">
    <name type="scientific">Micromonospora peucetia</name>
    <dbReference type="NCBI Taxonomy" id="47871"/>
    <lineage>
        <taxon>Bacteria</taxon>
        <taxon>Bacillati</taxon>
        <taxon>Actinomycetota</taxon>
        <taxon>Actinomycetes</taxon>
        <taxon>Micromonosporales</taxon>
        <taxon>Micromonosporaceae</taxon>
        <taxon>Micromonospora</taxon>
    </lineage>
</organism>
<evidence type="ECO:0000313" key="4">
    <source>
        <dbReference type="Proteomes" id="UP000199343"/>
    </source>
</evidence>
<keyword evidence="2" id="KW-0472">Membrane</keyword>
<keyword evidence="2" id="KW-1133">Transmembrane helix</keyword>
<feature type="compositionally biased region" description="Low complexity" evidence="1">
    <location>
        <begin position="22"/>
        <end position="43"/>
    </location>
</feature>
<protein>
    <submittedName>
        <fullName evidence="3">Type VII secretion protein EccE</fullName>
    </submittedName>
</protein>
<dbReference type="AlphaFoldDB" id="A0A1C6UPX6"/>
<gene>
    <name evidence="3" type="ORF">GA0070608_1589</name>
</gene>
<dbReference type="STRING" id="47871.GA0070608_1589"/>
<evidence type="ECO:0000313" key="3">
    <source>
        <dbReference type="EMBL" id="SCL56028.1"/>
    </source>
</evidence>
<evidence type="ECO:0000256" key="2">
    <source>
        <dbReference type="SAM" id="Phobius"/>
    </source>
</evidence>
<reference evidence="3 4" key="1">
    <citation type="submission" date="2016-06" db="EMBL/GenBank/DDBJ databases">
        <authorList>
            <person name="Kjaerup R.B."/>
            <person name="Dalgaard T.S."/>
            <person name="Juul-Madsen H.R."/>
        </authorList>
    </citation>
    <scope>NUCLEOTIDE SEQUENCE [LARGE SCALE GENOMIC DNA]</scope>
    <source>
        <strain evidence="3 4">DSM 43363</strain>
    </source>
</reference>
<dbReference type="NCBIfam" id="TIGR03923">
    <property type="entry name" value="T7SS_EccE"/>
    <property type="match status" value="1"/>
</dbReference>
<keyword evidence="2" id="KW-0812">Transmembrane</keyword>
<dbReference type="InterPro" id="IPR021368">
    <property type="entry name" value="T7SS_EccE"/>
</dbReference>
<proteinExistence type="predicted"/>
<sequence length="633" mass="64818">MTVTTGADPHRPIPGHDPGPPAAALAPAPTGPAGRATGTPAPRIAVPPQWIPAARRGGAGVRAGQVVATQVAVAAVVAAVGGGVLATLAAVGVAALLLPVAWVRLRGRWLFEWLTTGLSYATRRRALPPAAGPAALLDLVDPGAVVRPAELAGTPAAVLDDAAGMVALLEIGDPADLLGDAPRALPVPASLLPAAAPDGPPVRLQLLLTGSPAPTVGAGGGTVGTSYRQLTDGRLAGRERVVLAVRVLRVEGWTAEELRRALSGTVRRIIRRIGPVAARPLGEHATLRVLAELAHHDDHPAQESWQAVRAGDLLQTTFRLSRWPDADTDAGRRLVGRLLALPATATTVALGVGPWVGADPASAPTELAVRLAAATPAELSIAAQALRRLVAEVGGEVHRLDGAQLDGLAGTLPLATAGAVSPGPAPDGLELTLGAAGLMVGTNRHGGAVTVRLFRPEGTRVMLVGGVRTAQLVAVRAMALGARVVVQTARPREWEPFVRGVGTPGAMIPVVPPGRPVGEPGSPLRPLLVVVDAGPTPVETEPGSPWRTTLLVRDELTPADTDALGRADLAVLQPLDPTEAAVAGAALGLGGSAEWLTRIRDDMVAVVNRRALRWALLSPTPIESQLIGRPSRR</sequence>
<feature type="region of interest" description="Disordered" evidence="1">
    <location>
        <begin position="1"/>
        <end position="45"/>
    </location>
</feature>
<accession>A0A1C6UPX6</accession>